<dbReference type="Gene3D" id="3.40.50.300">
    <property type="entry name" value="P-loop containing nucleotide triphosphate hydrolases"/>
    <property type="match status" value="1"/>
</dbReference>
<dbReference type="PANTHER" id="PTHR11669">
    <property type="entry name" value="REPLICATION FACTOR C / DNA POLYMERASE III GAMMA-TAU SUBUNIT"/>
    <property type="match status" value="1"/>
</dbReference>
<accession>A0A5C6TXZ1</accession>
<evidence type="ECO:0000313" key="2">
    <source>
        <dbReference type="Proteomes" id="UP000321249"/>
    </source>
</evidence>
<dbReference type="SUPFAM" id="SSF52540">
    <property type="entry name" value="P-loop containing nucleoside triphosphate hydrolases"/>
    <property type="match status" value="1"/>
</dbReference>
<name>A0A5C6TXZ1_9SPHN</name>
<dbReference type="NCBIfam" id="NF005677">
    <property type="entry name" value="PRK07471.1"/>
    <property type="match status" value="1"/>
</dbReference>
<proteinExistence type="predicted"/>
<dbReference type="EMBL" id="VOQQ01000001">
    <property type="protein sequence ID" value="TXC64618.1"/>
    <property type="molecule type" value="Genomic_DNA"/>
</dbReference>
<dbReference type="InterPro" id="IPR050238">
    <property type="entry name" value="DNA_Rep/Repair_Clamp_Loader"/>
</dbReference>
<comment type="caution">
    <text evidence="1">The sequence shown here is derived from an EMBL/GenBank/DDBJ whole genome shotgun (WGS) entry which is preliminary data.</text>
</comment>
<dbReference type="Pfam" id="PF13177">
    <property type="entry name" value="DNA_pol3_delta2"/>
    <property type="match status" value="1"/>
</dbReference>
<organism evidence="1 2">
    <name type="scientific">Allosphingosinicella ginsenosidimutans</name>
    <dbReference type="NCBI Taxonomy" id="1176539"/>
    <lineage>
        <taxon>Bacteria</taxon>
        <taxon>Pseudomonadati</taxon>
        <taxon>Pseudomonadota</taxon>
        <taxon>Alphaproteobacteria</taxon>
        <taxon>Sphingomonadales</taxon>
        <taxon>Sphingomonadaceae</taxon>
        <taxon>Allosphingosinicella</taxon>
    </lineage>
</organism>
<sequence length="328" mass="34374">MTPLFGHDAAVAAFRAALDSGRLHHAWLIAGPEGVGKATFADKAALRVLAQGMGPVDASGLDVPDDHPVVSLADAGSHPDLMRLERVAKGEGTEIARSIVVDQVRSLNRLFSTTASLSPWRAVVIDSADDLESPGAPNALLKMLEEPPPHTVFLLVSHQPDRLLPTIRSRCRILRLGPLGDDAMASALRAALPDSDEDEIAALVAAGDGAPGRAIAWRGLDLAGLDREMAALADEGDPTGGRRSALAHALALKSAQPRYEAFLVRAPAKIAAAARTRRGPALAQALMLWERATDLASFAKRNSLDPQGVAFELGGLLAALADPGRRAA</sequence>
<gene>
    <name evidence="1" type="ORF">FRZ32_13745</name>
</gene>
<dbReference type="GO" id="GO:0003887">
    <property type="term" value="F:DNA-directed DNA polymerase activity"/>
    <property type="evidence" value="ECO:0007669"/>
    <property type="project" value="UniProtKB-EC"/>
</dbReference>
<keyword evidence="1" id="KW-0548">Nucleotidyltransferase</keyword>
<reference evidence="1 2" key="1">
    <citation type="journal article" date="2015" name="J. Microbiol.">
        <title>Sphingosinicella ginsenosidimutans sp. nov., with ginsenoside converting activity.</title>
        <authorList>
            <person name="Kim J.K."/>
            <person name="Kang M.S."/>
            <person name="Park S.C."/>
            <person name="Kim K.M."/>
            <person name="Choi K."/>
            <person name="Yoon M.H."/>
            <person name="Im W.T."/>
        </authorList>
    </citation>
    <scope>NUCLEOTIDE SEQUENCE [LARGE SCALE GENOMIC DNA]</scope>
    <source>
        <strain evidence="1 2">BS-11</strain>
    </source>
</reference>
<dbReference type="OrthoDB" id="9811073at2"/>
<dbReference type="AlphaFoldDB" id="A0A5C6TXZ1"/>
<dbReference type="Proteomes" id="UP000321249">
    <property type="component" value="Unassembled WGS sequence"/>
</dbReference>
<protein>
    <submittedName>
        <fullName evidence="1">DNA polymerase III subunit delta</fullName>
        <ecNumber evidence="1">2.7.7.7</ecNumber>
    </submittedName>
</protein>
<keyword evidence="2" id="KW-1185">Reference proteome</keyword>
<keyword evidence="1" id="KW-0808">Transferase</keyword>
<dbReference type="InterPro" id="IPR027417">
    <property type="entry name" value="P-loop_NTPase"/>
</dbReference>
<dbReference type="PANTHER" id="PTHR11669:SF8">
    <property type="entry name" value="DNA POLYMERASE III SUBUNIT DELTA"/>
    <property type="match status" value="1"/>
</dbReference>
<evidence type="ECO:0000313" key="1">
    <source>
        <dbReference type="EMBL" id="TXC64618.1"/>
    </source>
</evidence>
<dbReference type="RefSeq" id="WP_147044041.1">
    <property type="nucleotide sequence ID" value="NZ_BAABIR010000001.1"/>
</dbReference>
<dbReference type="GO" id="GO:0006261">
    <property type="term" value="P:DNA-templated DNA replication"/>
    <property type="evidence" value="ECO:0007669"/>
    <property type="project" value="TreeGrafter"/>
</dbReference>
<dbReference type="EC" id="2.7.7.7" evidence="1"/>
<dbReference type="GO" id="GO:0009360">
    <property type="term" value="C:DNA polymerase III complex"/>
    <property type="evidence" value="ECO:0007669"/>
    <property type="project" value="TreeGrafter"/>
</dbReference>